<dbReference type="AlphaFoldDB" id="A0A0E9UD19"/>
<evidence type="ECO:0000313" key="2">
    <source>
        <dbReference type="EMBL" id="JAH62828.1"/>
    </source>
</evidence>
<feature type="compositionally biased region" description="Polar residues" evidence="1">
    <location>
        <begin position="11"/>
        <end position="20"/>
    </location>
</feature>
<reference evidence="2" key="2">
    <citation type="journal article" date="2015" name="Fish Shellfish Immunol.">
        <title>Early steps in the European eel (Anguilla anguilla)-Vibrio vulnificus interaction in the gills: Role of the RtxA13 toxin.</title>
        <authorList>
            <person name="Callol A."/>
            <person name="Pajuelo D."/>
            <person name="Ebbesson L."/>
            <person name="Teles M."/>
            <person name="MacKenzie S."/>
            <person name="Amaro C."/>
        </authorList>
    </citation>
    <scope>NUCLEOTIDE SEQUENCE</scope>
</reference>
<proteinExistence type="predicted"/>
<sequence>MKSNPMIEIHSGQTSGTNSCDTLQKPACRFHIMSLSAPPRNLTGRLSQSPQALR</sequence>
<reference evidence="2" key="1">
    <citation type="submission" date="2014-11" db="EMBL/GenBank/DDBJ databases">
        <authorList>
            <person name="Amaro Gonzalez C."/>
        </authorList>
    </citation>
    <scope>NUCLEOTIDE SEQUENCE</scope>
</reference>
<organism evidence="2">
    <name type="scientific">Anguilla anguilla</name>
    <name type="common">European freshwater eel</name>
    <name type="synonym">Muraena anguilla</name>
    <dbReference type="NCBI Taxonomy" id="7936"/>
    <lineage>
        <taxon>Eukaryota</taxon>
        <taxon>Metazoa</taxon>
        <taxon>Chordata</taxon>
        <taxon>Craniata</taxon>
        <taxon>Vertebrata</taxon>
        <taxon>Euteleostomi</taxon>
        <taxon>Actinopterygii</taxon>
        <taxon>Neopterygii</taxon>
        <taxon>Teleostei</taxon>
        <taxon>Anguilliformes</taxon>
        <taxon>Anguillidae</taxon>
        <taxon>Anguilla</taxon>
    </lineage>
</organism>
<protein>
    <submittedName>
        <fullName evidence="2">Uncharacterized protein</fullName>
    </submittedName>
</protein>
<accession>A0A0E9UD19</accession>
<evidence type="ECO:0000256" key="1">
    <source>
        <dbReference type="SAM" id="MobiDB-lite"/>
    </source>
</evidence>
<feature type="region of interest" description="Disordered" evidence="1">
    <location>
        <begin position="1"/>
        <end position="20"/>
    </location>
</feature>
<name>A0A0E9UD19_ANGAN</name>
<dbReference type="EMBL" id="GBXM01045749">
    <property type="protein sequence ID" value="JAH62828.1"/>
    <property type="molecule type" value="Transcribed_RNA"/>
</dbReference>